<reference evidence="2 3" key="1">
    <citation type="submission" date="2016-04" db="EMBL/GenBank/DDBJ databases">
        <title>A degradative enzymes factory behind the ericoid mycorrhizal symbiosis.</title>
        <authorList>
            <consortium name="DOE Joint Genome Institute"/>
            <person name="Martino E."/>
            <person name="Morin E."/>
            <person name="Grelet G."/>
            <person name="Kuo A."/>
            <person name="Kohler A."/>
            <person name="Daghino S."/>
            <person name="Barry K."/>
            <person name="Choi C."/>
            <person name="Cichocki N."/>
            <person name="Clum A."/>
            <person name="Copeland A."/>
            <person name="Hainaut M."/>
            <person name="Haridas S."/>
            <person name="Labutti K."/>
            <person name="Lindquist E."/>
            <person name="Lipzen A."/>
            <person name="Khouja H.-R."/>
            <person name="Murat C."/>
            <person name="Ohm R."/>
            <person name="Olson A."/>
            <person name="Spatafora J."/>
            <person name="Veneault-Fourrey C."/>
            <person name="Henrissat B."/>
            <person name="Grigoriev I."/>
            <person name="Martin F."/>
            <person name="Perotto S."/>
        </authorList>
    </citation>
    <scope>NUCLEOTIDE SEQUENCE [LARGE SCALE GENOMIC DNA]</scope>
    <source>
        <strain evidence="2 3">F</strain>
    </source>
</reference>
<dbReference type="AlphaFoldDB" id="A0A2J6R441"/>
<keyword evidence="1" id="KW-1133">Transmembrane helix</keyword>
<gene>
    <name evidence="2" type="ORF">L207DRAFT_168508</name>
</gene>
<proteinExistence type="predicted"/>
<dbReference type="EMBL" id="KZ613956">
    <property type="protein sequence ID" value="PMD33265.1"/>
    <property type="molecule type" value="Genomic_DNA"/>
</dbReference>
<evidence type="ECO:0000313" key="3">
    <source>
        <dbReference type="Proteomes" id="UP000235786"/>
    </source>
</evidence>
<sequence length="114" mass="13324">MFHDRKANGIPRRLTCLIPTRFLLIICNWYLRTLIEIFICGLLALEKRYRRMPIYRLLREMATLLSRSCDAAFLVMGNPMHKCVIKGFPPLWHLADWCGLIAKCSSDRTPTRLS</sequence>
<evidence type="ECO:0000256" key="1">
    <source>
        <dbReference type="SAM" id="Phobius"/>
    </source>
</evidence>
<keyword evidence="1" id="KW-0812">Transmembrane</keyword>
<accession>A0A2J6R441</accession>
<name>A0A2J6R441_HYAVF</name>
<keyword evidence="1" id="KW-0472">Membrane</keyword>
<dbReference type="Proteomes" id="UP000235786">
    <property type="component" value="Unassembled WGS sequence"/>
</dbReference>
<evidence type="ECO:0000313" key="2">
    <source>
        <dbReference type="EMBL" id="PMD33265.1"/>
    </source>
</evidence>
<organism evidence="2 3">
    <name type="scientific">Hyaloscypha variabilis (strain UAMH 11265 / GT02V1 / F)</name>
    <name type="common">Meliniomyces variabilis</name>
    <dbReference type="NCBI Taxonomy" id="1149755"/>
    <lineage>
        <taxon>Eukaryota</taxon>
        <taxon>Fungi</taxon>
        <taxon>Dikarya</taxon>
        <taxon>Ascomycota</taxon>
        <taxon>Pezizomycotina</taxon>
        <taxon>Leotiomycetes</taxon>
        <taxon>Helotiales</taxon>
        <taxon>Hyaloscyphaceae</taxon>
        <taxon>Hyaloscypha</taxon>
        <taxon>Hyaloscypha variabilis</taxon>
    </lineage>
</organism>
<feature type="transmembrane region" description="Helical" evidence="1">
    <location>
        <begin position="22"/>
        <end position="45"/>
    </location>
</feature>
<keyword evidence="3" id="KW-1185">Reference proteome</keyword>
<protein>
    <submittedName>
        <fullName evidence="2">Uncharacterized protein</fullName>
    </submittedName>
</protein>